<evidence type="ECO:0000256" key="3">
    <source>
        <dbReference type="ARBA" id="ARBA00022723"/>
    </source>
</evidence>
<dbReference type="EMBL" id="DRMH01000078">
    <property type="protein sequence ID" value="HFC98016.1"/>
    <property type="molecule type" value="Genomic_DNA"/>
</dbReference>
<evidence type="ECO:0000256" key="4">
    <source>
        <dbReference type="ARBA" id="ARBA00022982"/>
    </source>
</evidence>
<feature type="domain" description="Desulfoferrodoxin ferrous iron-binding" evidence="8">
    <location>
        <begin position="40"/>
        <end position="131"/>
    </location>
</feature>
<proteinExistence type="inferred from homology"/>
<protein>
    <submittedName>
        <fullName evidence="9">Desulfoferrodoxin</fullName>
    </submittedName>
</protein>
<accession>A0A7C3CKR6</accession>
<dbReference type="AlphaFoldDB" id="A0A7C3CKR6"/>
<reference evidence="9" key="1">
    <citation type="journal article" date="2020" name="mSystems">
        <title>Genome- and Community-Level Interaction Insights into Carbon Utilization and Element Cycling Functions of Hydrothermarchaeota in Hydrothermal Sediment.</title>
        <authorList>
            <person name="Zhou Z."/>
            <person name="Liu Y."/>
            <person name="Xu W."/>
            <person name="Pan J."/>
            <person name="Luo Z.H."/>
            <person name="Li M."/>
        </authorList>
    </citation>
    <scope>NUCLEOTIDE SEQUENCE [LARGE SCALE GENOMIC DNA]</scope>
    <source>
        <strain evidence="9">HyVt-483</strain>
    </source>
</reference>
<dbReference type="Gene3D" id="2.60.40.730">
    <property type="entry name" value="SOR catalytic domain"/>
    <property type="match status" value="1"/>
</dbReference>
<dbReference type="InterPro" id="IPR002742">
    <property type="entry name" value="Desulfoferrodoxin_Fe-bd_dom"/>
</dbReference>
<comment type="similarity">
    <text evidence="1">Belongs to the desulfoferrodoxin family.</text>
</comment>
<keyword evidence="5" id="KW-0560">Oxidoreductase</keyword>
<evidence type="ECO:0000256" key="1">
    <source>
        <dbReference type="ARBA" id="ARBA00005941"/>
    </source>
</evidence>
<keyword evidence="6" id="KW-0408">Iron</keyword>
<feature type="chain" id="PRO_5028158869" evidence="7">
    <location>
        <begin position="24"/>
        <end position="140"/>
    </location>
</feature>
<organism evidence="9">
    <name type="scientific">Thermosulfurimonas dismutans</name>
    <dbReference type="NCBI Taxonomy" id="999894"/>
    <lineage>
        <taxon>Bacteria</taxon>
        <taxon>Pseudomonadati</taxon>
        <taxon>Thermodesulfobacteriota</taxon>
        <taxon>Thermodesulfobacteria</taxon>
        <taxon>Thermodesulfobacteriales</taxon>
        <taxon>Thermodesulfobacteriaceae</taxon>
        <taxon>Thermosulfurimonas</taxon>
    </lineage>
</organism>
<sequence>MKRRAFLRYAALLALGGAGVVRAESAYHRLKNPAAPTLLEKKHVPGLEVPSRVRSGEWFEVRVRVGYLVPHPSTPGHWITWIELRGDGKLLARMEFPRGGVADPIAVFRIRLEKTTTLEAVENCNLHGTWISEPVRVEVV</sequence>
<keyword evidence="4" id="KW-0249">Electron transport</keyword>
<dbReference type="InterPro" id="IPR051233">
    <property type="entry name" value="Desulfoferrodoxin_SOR"/>
</dbReference>
<dbReference type="GO" id="GO:0016491">
    <property type="term" value="F:oxidoreductase activity"/>
    <property type="evidence" value="ECO:0007669"/>
    <property type="project" value="UniProtKB-KW"/>
</dbReference>
<dbReference type="InterPro" id="IPR036073">
    <property type="entry name" value="Desulfoferrodoxin_Fe-bd_dom_sf"/>
</dbReference>
<name>A0A7C3CKR6_9BACT</name>
<dbReference type="SUPFAM" id="SSF49367">
    <property type="entry name" value="Superoxide reductase-like"/>
    <property type="match status" value="1"/>
</dbReference>
<dbReference type="GO" id="GO:0005506">
    <property type="term" value="F:iron ion binding"/>
    <property type="evidence" value="ECO:0007669"/>
    <property type="project" value="InterPro"/>
</dbReference>
<dbReference type="PANTHER" id="PTHR36541">
    <property type="entry name" value="SUPEROXIDE REDUCTASE-RELATED"/>
    <property type="match status" value="1"/>
</dbReference>
<evidence type="ECO:0000256" key="5">
    <source>
        <dbReference type="ARBA" id="ARBA00023002"/>
    </source>
</evidence>
<dbReference type="Pfam" id="PF01880">
    <property type="entry name" value="Desulfoferrodox"/>
    <property type="match status" value="1"/>
</dbReference>
<dbReference type="PANTHER" id="PTHR36541:SF1">
    <property type="entry name" value="SUPEROXIDE REDUCTASE-RELATED"/>
    <property type="match status" value="1"/>
</dbReference>
<dbReference type="Proteomes" id="UP000886043">
    <property type="component" value="Unassembled WGS sequence"/>
</dbReference>
<evidence type="ECO:0000259" key="8">
    <source>
        <dbReference type="Pfam" id="PF01880"/>
    </source>
</evidence>
<evidence type="ECO:0000313" key="9">
    <source>
        <dbReference type="EMBL" id="HFC98016.1"/>
    </source>
</evidence>
<evidence type="ECO:0000256" key="2">
    <source>
        <dbReference type="ARBA" id="ARBA00022448"/>
    </source>
</evidence>
<feature type="signal peptide" evidence="7">
    <location>
        <begin position="1"/>
        <end position="23"/>
    </location>
</feature>
<gene>
    <name evidence="9" type="ORF">ENJ40_06115</name>
</gene>
<keyword evidence="3" id="KW-0479">Metal-binding</keyword>
<keyword evidence="2" id="KW-0813">Transport</keyword>
<keyword evidence="7" id="KW-0732">Signal</keyword>
<evidence type="ECO:0000256" key="7">
    <source>
        <dbReference type="SAM" id="SignalP"/>
    </source>
</evidence>
<evidence type="ECO:0000256" key="6">
    <source>
        <dbReference type="ARBA" id="ARBA00023004"/>
    </source>
</evidence>
<comment type="caution">
    <text evidence="9">The sequence shown here is derived from an EMBL/GenBank/DDBJ whole genome shotgun (WGS) entry which is preliminary data.</text>
</comment>